<evidence type="ECO:0000313" key="5">
    <source>
        <dbReference type="Proteomes" id="UP001324427"/>
    </source>
</evidence>
<evidence type="ECO:0000259" key="3">
    <source>
        <dbReference type="Pfam" id="PF00296"/>
    </source>
</evidence>
<feature type="region of interest" description="Disordered" evidence="2">
    <location>
        <begin position="444"/>
        <end position="473"/>
    </location>
</feature>
<evidence type="ECO:0000313" key="4">
    <source>
        <dbReference type="EMBL" id="KAK4541116.1"/>
    </source>
</evidence>
<comment type="caution">
    <text evidence="4">The sequence shown here is derived from an EMBL/GenBank/DDBJ whole genome shotgun (WGS) entry which is preliminary data.</text>
</comment>
<dbReference type="NCBIfam" id="TIGR03860">
    <property type="entry name" value="FMN_nitrolo"/>
    <property type="match status" value="1"/>
</dbReference>
<dbReference type="PANTHER" id="PTHR30011:SF41">
    <property type="entry name" value="XENOBIOTIC COMPOUND MONOOXYGENASE, DSZA FAMILY (AFU_ORTHOLOGUE AFUA_3G15040)"/>
    <property type="match status" value="1"/>
</dbReference>
<dbReference type="EMBL" id="JAVFHQ010000057">
    <property type="protein sequence ID" value="KAK4541116.1"/>
    <property type="molecule type" value="Genomic_DNA"/>
</dbReference>
<sequence>MSSHETNGSRKQPWIMNAFAMTAPGHLAPGLWRHPSQETQDLDHWVRLAKILEDAKFHGLFFADVLGVYDVYKSSIDTALQSASQVPELDVALLVSAMAWNTKHLSFGLTASTTYENPYSLARKFSTLDNITKGRVGWNIVTSYLQSAADSFGLDQQVEHDERYRMADEFMEVVYKLLEGSWEDDAVVADRATGVYTDPAKVHKINHVGKYYKCAGVNLVAPTPQRTPFLLQAGASKAGQAFAALHSEAIFLPGLVPEKTRQIVDSVKLLLKEQGRSESSVKFIAGIFIVVDETDEKAQAKFEALLPYADLEGTASLFGGWSGTDLSQLSDDEDFAFKGPPAIQSMIKTWTATVPGTDGLKWTKRRVLQELAISGAHQRAIGSPQTVADILQRWVDEAKVDGFNISYALTPNTFEDIIKYLWPELRRRGVLQESYAGTTMRENYLQDGKGPRAREGHPATKYIHTPGSVQPSA</sequence>
<dbReference type="GO" id="GO:0004497">
    <property type="term" value="F:monooxygenase activity"/>
    <property type="evidence" value="ECO:0007669"/>
    <property type="project" value="InterPro"/>
</dbReference>
<feature type="domain" description="Luciferase-like" evidence="3">
    <location>
        <begin position="34"/>
        <end position="328"/>
    </location>
</feature>
<keyword evidence="5" id="KW-1185">Reference proteome</keyword>
<organism evidence="4 5">
    <name type="scientific">Oleoguttula mirabilis</name>
    <dbReference type="NCBI Taxonomy" id="1507867"/>
    <lineage>
        <taxon>Eukaryota</taxon>
        <taxon>Fungi</taxon>
        <taxon>Dikarya</taxon>
        <taxon>Ascomycota</taxon>
        <taxon>Pezizomycotina</taxon>
        <taxon>Dothideomycetes</taxon>
        <taxon>Dothideomycetidae</taxon>
        <taxon>Mycosphaerellales</taxon>
        <taxon>Teratosphaeriaceae</taxon>
        <taxon>Oleoguttula</taxon>
    </lineage>
</organism>
<evidence type="ECO:0000256" key="2">
    <source>
        <dbReference type="SAM" id="MobiDB-lite"/>
    </source>
</evidence>
<dbReference type="GO" id="GO:0016705">
    <property type="term" value="F:oxidoreductase activity, acting on paired donors, with incorporation or reduction of molecular oxygen"/>
    <property type="evidence" value="ECO:0007669"/>
    <property type="project" value="InterPro"/>
</dbReference>
<dbReference type="Gene3D" id="3.20.20.30">
    <property type="entry name" value="Luciferase-like domain"/>
    <property type="match status" value="1"/>
</dbReference>
<dbReference type="Pfam" id="PF00296">
    <property type="entry name" value="Bac_luciferase"/>
    <property type="match status" value="1"/>
</dbReference>
<dbReference type="InterPro" id="IPR016215">
    <property type="entry name" value="NTA_MOA"/>
</dbReference>
<dbReference type="Proteomes" id="UP001324427">
    <property type="component" value="Unassembled WGS sequence"/>
</dbReference>
<feature type="compositionally biased region" description="Basic and acidic residues" evidence="2">
    <location>
        <begin position="449"/>
        <end position="458"/>
    </location>
</feature>
<proteinExistence type="inferred from homology"/>
<dbReference type="InterPro" id="IPR036661">
    <property type="entry name" value="Luciferase-like_sf"/>
</dbReference>
<evidence type="ECO:0000256" key="1">
    <source>
        <dbReference type="ARBA" id="ARBA00033748"/>
    </source>
</evidence>
<dbReference type="SUPFAM" id="SSF51679">
    <property type="entry name" value="Bacterial luciferase-like"/>
    <property type="match status" value="1"/>
</dbReference>
<dbReference type="InterPro" id="IPR011251">
    <property type="entry name" value="Luciferase-like_dom"/>
</dbReference>
<reference evidence="4 5" key="1">
    <citation type="submission" date="2021-11" db="EMBL/GenBank/DDBJ databases">
        <title>Black yeast isolated from Biological Soil Crust.</title>
        <authorList>
            <person name="Kurbessoian T."/>
        </authorList>
    </citation>
    <scope>NUCLEOTIDE SEQUENCE [LARGE SCALE GENOMIC DNA]</scope>
    <source>
        <strain evidence="4 5">CCFEE 5522</strain>
    </source>
</reference>
<gene>
    <name evidence="4" type="ORF">LTR36_008341</name>
</gene>
<dbReference type="PANTHER" id="PTHR30011">
    <property type="entry name" value="ALKANESULFONATE MONOOXYGENASE-RELATED"/>
    <property type="match status" value="1"/>
</dbReference>
<accession>A0AAV9J7S7</accession>
<protein>
    <recommendedName>
        <fullName evidence="3">Luciferase-like domain-containing protein</fullName>
    </recommendedName>
</protein>
<dbReference type="PIRSF" id="PIRSF000337">
    <property type="entry name" value="NTA_MOA"/>
    <property type="match status" value="1"/>
</dbReference>
<name>A0AAV9J7S7_9PEZI</name>
<dbReference type="InterPro" id="IPR051260">
    <property type="entry name" value="Diverse_substr_monoxygenases"/>
</dbReference>
<comment type="similarity">
    <text evidence="1">Belongs to the NtaA/SnaA/DszA monooxygenase family.</text>
</comment>
<dbReference type="AlphaFoldDB" id="A0AAV9J7S7"/>